<evidence type="ECO:0000259" key="5">
    <source>
        <dbReference type="PROSITE" id="PS50086"/>
    </source>
</evidence>
<dbReference type="Gene3D" id="1.10.8.270">
    <property type="entry name" value="putative rabgap domain of human tbc1 domain family member 14 like domains"/>
    <property type="match status" value="1"/>
</dbReference>
<evidence type="ECO:0000256" key="4">
    <source>
        <dbReference type="SAM" id="MobiDB-lite"/>
    </source>
</evidence>
<evidence type="ECO:0000256" key="3">
    <source>
        <dbReference type="SAM" id="Coils"/>
    </source>
</evidence>
<evidence type="ECO:0000313" key="6">
    <source>
        <dbReference type="EMBL" id="GAN00759.1"/>
    </source>
</evidence>
<dbReference type="InterPro" id="IPR050302">
    <property type="entry name" value="Rab_GAP_TBC_domain"/>
</dbReference>
<gene>
    <name evidence="6" type="ORF">MAM1_0002d00181</name>
</gene>
<feature type="coiled-coil region" evidence="3">
    <location>
        <begin position="516"/>
        <end position="598"/>
    </location>
</feature>
<keyword evidence="2 3" id="KW-0175">Coiled coil</keyword>
<sequence>MTDTAIQHHDQLKEQQQQDNALITDGSIITMRSNHSSIADAYSDDADYDSLDTIAEQQHQNEKDVIATSIPTANQQQQQQRRRRALTVTQNNRPGDKDEKKPVATDNENTPSGEGQKPTAAVTEAFDDMNLQDQIHELDDTLIDGNHHLSDSDYDNDDDDDDLVSGHKRHQSHRSTMSSIHSYVSSASNYDLLLARLGSKDTTSSTSTSTLDTPTQEIRNSFDRVYNDAVCKGEEDEIDWEFWSKVVSDFNSVAKSEPKVLSYNIQRGIPPTLRGMIWQLFAKSKNVKLEEQYMQLLKEESVYEKAIARDLPKASFMNHEYFTVQDGQEALFNVVKAYSLYDTEVGYSQGLLHITGPLLLNMPEEEAFCVIVQLMNKYDLRGHFLPQSDLLSQRLYQLEGLVADHLPHIQRHFQAHGVRSNMYAYQWFSTLFAYKFPLDTVFRIYDMIFAEGIETLHRFSVALLERNQSTILSLEFDDLVNFLKSDLLEIYMENANQLVKDAFQIHIVSKRLDRLAKDYQVESARANNEAEAIEALKRQNKALAESIKKMDMEYSELNKEHTEVATELITAKMDIARIHDENEALRQQSNDLKKALETLPAEVETRVKEEMEILYTKNAALVERNSALEDQLAYMENMIIEIKEKYSESENEREGLRQRLTDLKRLMG</sequence>
<feature type="region of interest" description="Disordered" evidence="4">
    <location>
        <begin position="70"/>
        <end position="118"/>
    </location>
</feature>
<feature type="compositionally biased region" description="Acidic residues" evidence="4">
    <location>
        <begin position="153"/>
        <end position="163"/>
    </location>
</feature>
<dbReference type="Gene3D" id="1.10.472.80">
    <property type="entry name" value="Ypt/Rab-GAP domain of gyp1p, domain 3"/>
    <property type="match status" value="1"/>
</dbReference>
<evidence type="ECO:0000256" key="1">
    <source>
        <dbReference type="ARBA" id="ARBA00022468"/>
    </source>
</evidence>
<feature type="domain" description="Rab-GAP TBC" evidence="5">
    <location>
        <begin position="268"/>
        <end position="452"/>
    </location>
</feature>
<dbReference type="GO" id="GO:0005096">
    <property type="term" value="F:GTPase activator activity"/>
    <property type="evidence" value="ECO:0007669"/>
    <property type="project" value="UniProtKB-KW"/>
</dbReference>
<dbReference type="PANTHER" id="PTHR47219:SF9">
    <property type="entry name" value="GTPASE ACTIVATING PROTEIN AND CENTROSOME-ASSOCIATED, ISOFORM B"/>
    <property type="match status" value="1"/>
</dbReference>
<dbReference type="FunFam" id="1.10.8.270:FF:000001">
    <property type="entry name" value="TBC1 domain family member 1"/>
    <property type="match status" value="1"/>
</dbReference>
<dbReference type="OrthoDB" id="295078at2759"/>
<feature type="region of interest" description="Disordered" evidence="4">
    <location>
        <begin position="153"/>
        <end position="179"/>
    </location>
</feature>
<feature type="coiled-coil region" evidence="3">
    <location>
        <begin position="625"/>
        <end position="666"/>
    </location>
</feature>
<evidence type="ECO:0000256" key="2">
    <source>
        <dbReference type="ARBA" id="ARBA00023054"/>
    </source>
</evidence>
<dbReference type="Proteomes" id="UP000053815">
    <property type="component" value="Unassembled WGS sequence"/>
</dbReference>
<accession>A0A0C9M3T5</accession>
<keyword evidence="7" id="KW-1185">Reference proteome</keyword>
<dbReference type="AlphaFoldDB" id="A0A0C9M3T5"/>
<organism evidence="6">
    <name type="scientific">Mucor ambiguus</name>
    <dbReference type="NCBI Taxonomy" id="91626"/>
    <lineage>
        <taxon>Eukaryota</taxon>
        <taxon>Fungi</taxon>
        <taxon>Fungi incertae sedis</taxon>
        <taxon>Mucoromycota</taxon>
        <taxon>Mucoromycotina</taxon>
        <taxon>Mucoromycetes</taxon>
        <taxon>Mucorales</taxon>
        <taxon>Mucorineae</taxon>
        <taxon>Mucoraceae</taxon>
        <taxon>Mucor</taxon>
    </lineage>
</organism>
<name>A0A0C9M3T5_9FUNG</name>
<dbReference type="SMART" id="SM00164">
    <property type="entry name" value="TBC"/>
    <property type="match status" value="1"/>
</dbReference>
<dbReference type="EMBL" id="DF836291">
    <property type="protein sequence ID" value="GAN00759.1"/>
    <property type="molecule type" value="Genomic_DNA"/>
</dbReference>
<protein>
    <submittedName>
        <fullName evidence="6">RabGAP/TBC</fullName>
    </submittedName>
</protein>
<evidence type="ECO:0000313" key="7">
    <source>
        <dbReference type="Proteomes" id="UP000053815"/>
    </source>
</evidence>
<proteinExistence type="predicted"/>
<dbReference type="GO" id="GO:0031267">
    <property type="term" value="F:small GTPase binding"/>
    <property type="evidence" value="ECO:0007669"/>
    <property type="project" value="TreeGrafter"/>
</dbReference>
<dbReference type="InterPro" id="IPR035969">
    <property type="entry name" value="Rab-GAP_TBC_sf"/>
</dbReference>
<dbReference type="Gene3D" id="1.20.5.340">
    <property type="match status" value="1"/>
</dbReference>
<dbReference type="FunFam" id="1.10.472.80:FF:000027">
    <property type="entry name" value="GTPase activating protein (Evi5)"/>
    <property type="match status" value="1"/>
</dbReference>
<dbReference type="PROSITE" id="PS50086">
    <property type="entry name" value="TBC_RABGAP"/>
    <property type="match status" value="1"/>
</dbReference>
<feature type="compositionally biased region" description="Basic and acidic residues" evidence="4">
    <location>
        <begin position="94"/>
        <end position="103"/>
    </location>
</feature>
<dbReference type="Pfam" id="PF23436">
    <property type="entry name" value="RabGap-TBC_2"/>
    <property type="match status" value="1"/>
</dbReference>
<dbReference type="FunFam" id="1.10.10.750:FF:000003">
    <property type="entry name" value="GTPase activating protein (Evi5)"/>
    <property type="match status" value="1"/>
</dbReference>
<dbReference type="SUPFAM" id="SSF47923">
    <property type="entry name" value="Ypt/Rab-GAP domain of gyp1p"/>
    <property type="match status" value="2"/>
</dbReference>
<dbReference type="Gene3D" id="1.10.10.750">
    <property type="entry name" value="Ypt/Rab-GAP domain of gyp1p, domain 1"/>
    <property type="match status" value="1"/>
</dbReference>
<dbReference type="STRING" id="91626.A0A0C9M3T5"/>
<reference evidence="6" key="1">
    <citation type="submission" date="2014-09" db="EMBL/GenBank/DDBJ databases">
        <title>Draft genome sequence of an oleaginous Mucoromycotina fungus Mucor ambiguus NBRC6742.</title>
        <authorList>
            <person name="Takeda I."/>
            <person name="Yamane N."/>
            <person name="Morita T."/>
            <person name="Tamano K."/>
            <person name="Machida M."/>
            <person name="Baker S."/>
            <person name="Koike H."/>
        </authorList>
    </citation>
    <scope>NUCLEOTIDE SEQUENCE</scope>
    <source>
        <strain evidence="6">NBRC 6742</strain>
    </source>
</reference>
<dbReference type="PANTHER" id="PTHR47219">
    <property type="entry name" value="RAB GTPASE-ACTIVATING PROTEIN 1-LIKE"/>
    <property type="match status" value="1"/>
</dbReference>
<keyword evidence="1" id="KW-0343">GTPase activation</keyword>
<dbReference type="InterPro" id="IPR000195">
    <property type="entry name" value="Rab-GAP-TBC_dom"/>
</dbReference>